<sequence>MPATHSAKVRQMERTRDAVLNVQQSNQTSHNHTESLFNDLDLTVSFLGCPSNSTTISLPTPCLVSNEQSDGENNKTDRSSRTLVNDDCLSGKVSSKSEIIWNQNQGQNNNRCSEPSEENDEDHGNESSDQREDGREISRFRASLRNRAEEQTARTSFLSTSGNESVRQNEELARSEESSGPSDQESVDEAKRDIGFQNSRSMTSPYKRNTESKPRGWFRASKSNKYSTQEQCPTGQRTRKSTQPAAGCGRASMSRIQRSPQRNYSPSRRKKGDNLHGSSAPVPFMPTPAQSSIGRTDISRPSSVSPTRREQSSKSSAKKTTSVLGSFIKATTFRSRDGHGSVDGLSDMRRSILKPPSPSLAASNLLRSAESVGPTQSQAEADLRDRKRGSNQSKPPASAVDIHPIQCQLILPDEPWSNGAPHGDIQQTHPLRMLEMTRMAIHEQQQAYHQNRKASIVLQESEIGTSGCVKLPTSEMTVTLSDQKNTTTRNAKSTAGLDDNKASLSPSYGTATEPKSGRQRSSRRHPVLDKMFRHVLASLMMESGPPSSACLASVLDQVEGMGTSDSLRSQSRTSSVSSTNTFTSRLLNSRFGRARVSTGADIHSVESGSADLTLSLSSQLPCELQKINEEVKTNCATCQGEAKVAVTDV</sequence>
<feature type="compositionally biased region" description="Basic and acidic residues" evidence="1">
    <location>
        <begin position="334"/>
        <end position="350"/>
    </location>
</feature>
<organism evidence="2 3">
    <name type="scientific">Elysia crispata</name>
    <name type="common">lettuce slug</name>
    <dbReference type="NCBI Taxonomy" id="231223"/>
    <lineage>
        <taxon>Eukaryota</taxon>
        <taxon>Metazoa</taxon>
        <taxon>Spiralia</taxon>
        <taxon>Lophotrochozoa</taxon>
        <taxon>Mollusca</taxon>
        <taxon>Gastropoda</taxon>
        <taxon>Heterobranchia</taxon>
        <taxon>Euthyneura</taxon>
        <taxon>Panpulmonata</taxon>
        <taxon>Sacoglossa</taxon>
        <taxon>Placobranchoidea</taxon>
        <taxon>Plakobranchidae</taxon>
        <taxon>Elysia</taxon>
    </lineage>
</organism>
<feature type="region of interest" description="Disordered" evidence="1">
    <location>
        <begin position="478"/>
        <end position="526"/>
    </location>
</feature>
<dbReference type="AlphaFoldDB" id="A0AAE0ZA37"/>
<feature type="compositionally biased region" description="Polar residues" evidence="1">
    <location>
        <begin position="221"/>
        <end position="244"/>
    </location>
</feature>
<dbReference type="EMBL" id="JAWDGP010004345">
    <property type="protein sequence ID" value="KAK3765141.1"/>
    <property type="molecule type" value="Genomic_DNA"/>
</dbReference>
<proteinExistence type="predicted"/>
<feature type="compositionally biased region" description="Polar residues" evidence="1">
    <location>
        <begin position="478"/>
        <end position="493"/>
    </location>
</feature>
<gene>
    <name evidence="2" type="ORF">RRG08_027781</name>
</gene>
<accession>A0AAE0ZA37</accession>
<feature type="compositionally biased region" description="Polar residues" evidence="1">
    <location>
        <begin position="196"/>
        <end position="207"/>
    </location>
</feature>
<evidence type="ECO:0000256" key="1">
    <source>
        <dbReference type="SAM" id="MobiDB-lite"/>
    </source>
</evidence>
<feature type="compositionally biased region" description="Polar residues" evidence="1">
    <location>
        <begin position="153"/>
        <end position="166"/>
    </location>
</feature>
<keyword evidence="3" id="KW-1185">Reference proteome</keyword>
<feature type="compositionally biased region" description="Polar residues" evidence="1">
    <location>
        <begin position="288"/>
        <end position="306"/>
    </location>
</feature>
<name>A0AAE0ZA37_9GAST</name>
<comment type="caution">
    <text evidence="2">The sequence shown here is derived from an EMBL/GenBank/DDBJ whole genome shotgun (WGS) entry which is preliminary data.</text>
</comment>
<feature type="region of interest" description="Disordered" evidence="1">
    <location>
        <begin position="100"/>
        <end position="321"/>
    </location>
</feature>
<feature type="compositionally biased region" description="Basic and acidic residues" evidence="1">
    <location>
        <begin position="167"/>
        <end position="177"/>
    </location>
</feature>
<protein>
    <submittedName>
        <fullName evidence="2">Uncharacterized protein</fullName>
    </submittedName>
</protein>
<feature type="compositionally biased region" description="Polar residues" evidence="1">
    <location>
        <begin position="254"/>
        <end position="266"/>
    </location>
</feature>
<reference evidence="2" key="1">
    <citation type="journal article" date="2023" name="G3 (Bethesda)">
        <title>A reference genome for the long-term kleptoplast-retaining sea slug Elysia crispata morphotype clarki.</title>
        <authorList>
            <person name="Eastman K.E."/>
            <person name="Pendleton A.L."/>
            <person name="Shaikh M.A."/>
            <person name="Suttiyut T."/>
            <person name="Ogas R."/>
            <person name="Tomko P."/>
            <person name="Gavelis G."/>
            <person name="Widhalm J.R."/>
            <person name="Wisecaver J.H."/>
        </authorList>
    </citation>
    <scope>NUCLEOTIDE SEQUENCE</scope>
    <source>
        <strain evidence="2">ECLA1</strain>
    </source>
</reference>
<dbReference type="Proteomes" id="UP001283361">
    <property type="component" value="Unassembled WGS sequence"/>
</dbReference>
<feature type="compositionally biased region" description="Polar residues" evidence="1">
    <location>
        <begin position="57"/>
        <end position="68"/>
    </location>
</feature>
<evidence type="ECO:0000313" key="2">
    <source>
        <dbReference type="EMBL" id="KAK3765141.1"/>
    </source>
</evidence>
<feature type="compositionally biased region" description="Basic and acidic residues" evidence="1">
    <location>
        <begin position="122"/>
        <end position="139"/>
    </location>
</feature>
<feature type="region of interest" description="Disordered" evidence="1">
    <location>
        <begin position="334"/>
        <end position="399"/>
    </location>
</feature>
<feature type="region of interest" description="Disordered" evidence="1">
    <location>
        <begin position="57"/>
        <end position="82"/>
    </location>
</feature>
<evidence type="ECO:0000313" key="3">
    <source>
        <dbReference type="Proteomes" id="UP001283361"/>
    </source>
</evidence>